<gene>
    <name evidence="7" type="ORF">MUK42_29362</name>
</gene>
<dbReference type="GO" id="GO:0019843">
    <property type="term" value="F:rRNA binding"/>
    <property type="evidence" value="ECO:0007669"/>
    <property type="project" value="InterPro"/>
</dbReference>
<dbReference type="Pfam" id="PF04427">
    <property type="entry name" value="Brix"/>
    <property type="match status" value="1"/>
</dbReference>
<dbReference type="InterPro" id="IPR026532">
    <property type="entry name" value="BRX1"/>
</dbReference>
<protein>
    <submittedName>
        <fullName evidence="7">Ribosome biogenesis protein BRX1</fullName>
    </submittedName>
</protein>
<evidence type="ECO:0000256" key="4">
    <source>
        <dbReference type="ARBA" id="ARBA00023242"/>
    </source>
</evidence>
<evidence type="ECO:0000313" key="8">
    <source>
        <dbReference type="Proteomes" id="UP001055439"/>
    </source>
</evidence>
<dbReference type="GO" id="GO:0006364">
    <property type="term" value="P:rRNA processing"/>
    <property type="evidence" value="ECO:0007669"/>
    <property type="project" value="InterPro"/>
</dbReference>
<dbReference type="OrthoDB" id="1638493at2759"/>
<name>A0A9E7JPV3_9LILI</name>
<keyword evidence="4" id="KW-0539">Nucleus</keyword>
<comment type="subcellular location">
    <subcellularLocation>
        <location evidence="1">Nucleus</location>
        <location evidence="1">Nucleolus</location>
    </subcellularLocation>
</comment>
<dbReference type="PANTHER" id="PTHR13634:SF0">
    <property type="entry name" value="RIBOSOME BIOGENESIS PROTEIN BRX1 HOMOLOG"/>
    <property type="match status" value="1"/>
</dbReference>
<dbReference type="PANTHER" id="PTHR13634">
    <property type="entry name" value="RIBOSOME BIOGENESIS PROTEIN BRIX"/>
    <property type="match status" value="1"/>
</dbReference>
<evidence type="ECO:0000256" key="3">
    <source>
        <dbReference type="ARBA" id="ARBA00022517"/>
    </source>
</evidence>
<evidence type="ECO:0000256" key="2">
    <source>
        <dbReference type="ARBA" id="ARBA00006369"/>
    </source>
</evidence>
<dbReference type="GO" id="GO:0000027">
    <property type="term" value="P:ribosomal large subunit assembly"/>
    <property type="evidence" value="ECO:0007669"/>
    <property type="project" value="TreeGrafter"/>
</dbReference>
<reference evidence="7" key="1">
    <citation type="submission" date="2022-05" db="EMBL/GenBank/DDBJ databases">
        <title>The Musa troglodytarum L. genome provides insights into the mechanism of non-climacteric behaviour and enrichment of carotenoids.</title>
        <authorList>
            <person name="Wang J."/>
        </authorList>
    </citation>
    <scope>NUCLEOTIDE SEQUENCE</scope>
    <source>
        <tissue evidence="7">Leaf</tissue>
    </source>
</reference>
<evidence type="ECO:0000313" key="7">
    <source>
        <dbReference type="EMBL" id="URD88364.1"/>
    </source>
</evidence>
<dbReference type="AlphaFoldDB" id="A0A9E7JPV3"/>
<feature type="region of interest" description="Disordered" evidence="5">
    <location>
        <begin position="1"/>
        <end position="44"/>
    </location>
</feature>
<dbReference type="EMBL" id="CP097504">
    <property type="protein sequence ID" value="URD88364.1"/>
    <property type="molecule type" value="Genomic_DNA"/>
</dbReference>
<dbReference type="Proteomes" id="UP001055439">
    <property type="component" value="Chromosome 2"/>
</dbReference>
<dbReference type="GO" id="GO:0005730">
    <property type="term" value="C:nucleolus"/>
    <property type="evidence" value="ECO:0007669"/>
    <property type="project" value="UniProtKB-SubCell"/>
</dbReference>
<keyword evidence="3" id="KW-0690">Ribosome biogenesis</keyword>
<evidence type="ECO:0000256" key="5">
    <source>
        <dbReference type="SAM" id="MobiDB-lite"/>
    </source>
</evidence>
<proteinExistence type="inferred from homology"/>
<dbReference type="InterPro" id="IPR007109">
    <property type="entry name" value="Brix"/>
</dbReference>
<organism evidence="7 8">
    <name type="scientific">Musa troglodytarum</name>
    <name type="common">fe'i banana</name>
    <dbReference type="NCBI Taxonomy" id="320322"/>
    <lineage>
        <taxon>Eukaryota</taxon>
        <taxon>Viridiplantae</taxon>
        <taxon>Streptophyta</taxon>
        <taxon>Embryophyta</taxon>
        <taxon>Tracheophyta</taxon>
        <taxon>Spermatophyta</taxon>
        <taxon>Magnoliopsida</taxon>
        <taxon>Liliopsida</taxon>
        <taxon>Zingiberales</taxon>
        <taxon>Musaceae</taxon>
        <taxon>Musa</taxon>
    </lineage>
</organism>
<feature type="domain" description="Brix" evidence="6">
    <location>
        <begin position="1"/>
        <end position="171"/>
    </location>
</feature>
<comment type="similarity">
    <text evidence="2">Belongs to the BRX1 family.</text>
</comment>
<feature type="compositionally biased region" description="Basic and acidic residues" evidence="5">
    <location>
        <begin position="14"/>
        <end position="44"/>
    </location>
</feature>
<dbReference type="SMART" id="SM00879">
    <property type="entry name" value="Brix"/>
    <property type="match status" value="1"/>
</dbReference>
<evidence type="ECO:0000259" key="6">
    <source>
        <dbReference type="PROSITE" id="PS50833"/>
    </source>
</evidence>
<evidence type="ECO:0000256" key="1">
    <source>
        <dbReference type="ARBA" id="ARBA00004604"/>
    </source>
</evidence>
<keyword evidence="8" id="KW-1185">Reference proteome</keyword>
<dbReference type="PROSITE" id="PS50833">
    <property type="entry name" value="BRIX"/>
    <property type="match status" value="1"/>
</dbReference>
<sequence length="171" mass="19603">MGYGGGERLSSLGTERRSLSRARAAEHIVPHCKKDSKAETKESDGAPLSELIELRNCSSCLFFEDEQLVQKDLYLQMVQCPSGPSVKFLVNAVYTMEELKLTGNHLKGSHPIFSIPKDHWKVKPFHDHFFVFPIVDDHIWFRNYQIHALEKKKKAGKYRKKVTAKTEEEDA</sequence>
<accession>A0A9E7JPV3</accession>